<evidence type="ECO:0000313" key="5">
    <source>
        <dbReference type="Proteomes" id="UP001595556"/>
    </source>
</evidence>
<evidence type="ECO:0000313" key="4">
    <source>
        <dbReference type="EMBL" id="MFC3146333.1"/>
    </source>
</evidence>
<protein>
    <submittedName>
        <fullName evidence="4">DNA-binding protein YbiB</fullName>
    </submittedName>
</protein>
<dbReference type="Proteomes" id="UP001595556">
    <property type="component" value="Unassembled WGS sequence"/>
</dbReference>
<dbReference type="Gene3D" id="3.40.1030.10">
    <property type="entry name" value="Nucleoside phosphorylase/phosphoribosyltransferase catalytic domain"/>
    <property type="match status" value="1"/>
</dbReference>
<name>A0ABV7H188_9BURK</name>
<reference evidence="5" key="1">
    <citation type="journal article" date="2019" name="Int. J. Syst. Evol. Microbiol.">
        <title>The Global Catalogue of Microorganisms (GCM) 10K type strain sequencing project: providing services to taxonomists for standard genome sequencing and annotation.</title>
        <authorList>
            <consortium name="The Broad Institute Genomics Platform"/>
            <consortium name="The Broad Institute Genome Sequencing Center for Infectious Disease"/>
            <person name="Wu L."/>
            <person name="Ma J."/>
        </authorList>
    </citation>
    <scope>NUCLEOTIDE SEQUENCE [LARGE SCALE GENOMIC DNA]</scope>
    <source>
        <strain evidence="5">KCTC 52168</strain>
    </source>
</reference>
<feature type="domain" description="Glycosyl transferase family 3 N-terminal" evidence="3">
    <location>
        <begin position="14"/>
        <end position="76"/>
    </location>
</feature>
<evidence type="ECO:0000256" key="2">
    <source>
        <dbReference type="ARBA" id="ARBA00022679"/>
    </source>
</evidence>
<dbReference type="Gene3D" id="1.20.970.10">
    <property type="entry name" value="Transferase, Pyrimidine Nucleoside Phosphorylase, Chain C"/>
    <property type="match status" value="1"/>
</dbReference>
<sequence>MQSMQMGQFSSAAFIKDLGRGKEGARSLSQEDTQNLWAAVLDGAVSDLELGAILIAWRIKGESPTELIGMLRAVDAHLLPMPATQRPVLVIPTYNGARNLPNLVPLLAGLAARAGLNVLVHGLQEDASMWGAERVTTFEVWQALGWPVALDDQSLAQIWAAGQPAFMPIDALCPSLDRLLSMRRVLGVRNSSHTLVKLLQPFPKDGLLLACYTHPEYAESLSQLFLLNGTRALLSRATEGEAVANVRKPSVIDRYDSGAFDRVWVPDESSKSFDLALPERAAGPTAEWINTILEGGLPAPEAIKRQLAIARATLGGL</sequence>
<comment type="caution">
    <text evidence="4">The sequence shown here is derived from an EMBL/GenBank/DDBJ whole genome shotgun (WGS) entry which is preliminary data.</text>
</comment>
<dbReference type="SUPFAM" id="SSF47648">
    <property type="entry name" value="Nucleoside phosphorylase/phosphoribosyltransferase N-terminal domain"/>
    <property type="match status" value="1"/>
</dbReference>
<dbReference type="InterPro" id="IPR036320">
    <property type="entry name" value="Glycosyl_Trfase_fam3_N_dom_sf"/>
</dbReference>
<evidence type="ECO:0000259" key="3">
    <source>
        <dbReference type="Pfam" id="PF02885"/>
    </source>
</evidence>
<dbReference type="SUPFAM" id="SSF52418">
    <property type="entry name" value="Nucleoside phosphorylase/phosphoribosyltransferase catalytic domain"/>
    <property type="match status" value="1"/>
</dbReference>
<organism evidence="4 5">
    <name type="scientific">Piscinibacterium candidicorallinum</name>
    <dbReference type="NCBI Taxonomy" id="1793872"/>
    <lineage>
        <taxon>Bacteria</taxon>
        <taxon>Pseudomonadati</taxon>
        <taxon>Pseudomonadota</taxon>
        <taxon>Betaproteobacteria</taxon>
        <taxon>Burkholderiales</taxon>
        <taxon>Piscinibacterium</taxon>
    </lineage>
</organism>
<dbReference type="NCBIfam" id="NF006005">
    <property type="entry name" value="PRK08136.1"/>
    <property type="match status" value="1"/>
</dbReference>
<dbReference type="InterPro" id="IPR005940">
    <property type="entry name" value="Anthranilate_Pribosyl_Tfrase"/>
</dbReference>
<dbReference type="EMBL" id="JBHRTI010000003">
    <property type="protein sequence ID" value="MFC3146333.1"/>
    <property type="molecule type" value="Genomic_DNA"/>
</dbReference>
<dbReference type="PANTHER" id="PTHR43285">
    <property type="entry name" value="ANTHRANILATE PHOSPHORIBOSYLTRANSFERASE"/>
    <property type="match status" value="1"/>
</dbReference>
<dbReference type="PANTHER" id="PTHR43285:SF4">
    <property type="entry name" value="TRANSFERASE"/>
    <property type="match status" value="1"/>
</dbReference>
<keyword evidence="2" id="KW-0808">Transferase</keyword>
<proteinExistence type="predicted"/>
<dbReference type="RefSeq" id="WP_377300608.1">
    <property type="nucleotide sequence ID" value="NZ_CP180191.1"/>
</dbReference>
<keyword evidence="5" id="KW-1185">Reference proteome</keyword>
<dbReference type="Pfam" id="PF02885">
    <property type="entry name" value="Glycos_trans_3N"/>
    <property type="match status" value="1"/>
</dbReference>
<evidence type="ECO:0000256" key="1">
    <source>
        <dbReference type="ARBA" id="ARBA00022676"/>
    </source>
</evidence>
<dbReference type="InterPro" id="IPR017459">
    <property type="entry name" value="Glycosyl_Trfase_fam3_N_dom"/>
</dbReference>
<keyword evidence="1" id="KW-0328">Glycosyltransferase</keyword>
<dbReference type="GO" id="GO:0003677">
    <property type="term" value="F:DNA binding"/>
    <property type="evidence" value="ECO:0007669"/>
    <property type="project" value="UniProtKB-KW"/>
</dbReference>
<gene>
    <name evidence="4" type="primary">ybiB</name>
    <name evidence="4" type="ORF">ACFOEN_01605</name>
</gene>
<accession>A0ABV7H188</accession>
<dbReference type="InterPro" id="IPR035902">
    <property type="entry name" value="Nuc_phospho_transferase"/>
</dbReference>
<keyword evidence="4" id="KW-0238">DNA-binding</keyword>